<protein>
    <submittedName>
        <fullName evidence="2">TIGR02594 family protein</fullName>
    </submittedName>
</protein>
<dbReference type="NCBIfam" id="TIGR02594">
    <property type="entry name" value="TIGR02594 family protein"/>
    <property type="match status" value="1"/>
</dbReference>
<dbReference type="RefSeq" id="WP_406646834.1">
    <property type="nucleotide sequence ID" value="NZ_CP123584.1"/>
</dbReference>
<dbReference type="InterPro" id="IPR013423">
    <property type="entry name" value="CHP02594"/>
</dbReference>
<proteinExistence type="predicted"/>
<keyword evidence="3" id="KW-1185">Reference proteome</keyword>
<dbReference type="EMBL" id="CP123584">
    <property type="protein sequence ID" value="WZK89009.1"/>
    <property type="molecule type" value="Genomic_DNA"/>
</dbReference>
<reference evidence="2 3" key="1">
    <citation type="submission" date="2023-04" db="EMBL/GenBank/DDBJ databases">
        <title>Complete genome sequence of Alisedimentitalea scapharcae.</title>
        <authorList>
            <person name="Rong J.-C."/>
            <person name="Yi M.-L."/>
            <person name="Zhao Q."/>
        </authorList>
    </citation>
    <scope>NUCLEOTIDE SEQUENCE [LARGE SCALE GENOMIC DNA]</scope>
    <source>
        <strain evidence="2 3">KCTC 42119</strain>
    </source>
</reference>
<evidence type="ECO:0000313" key="3">
    <source>
        <dbReference type="Proteomes" id="UP001623232"/>
    </source>
</evidence>
<dbReference type="InterPro" id="IPR002477">
    <property type="entry name" value="Peptidoglycan-bd-like"/>
</dbReference>
<dbReference type="InterPro" id="IPR036365">
    <property type="entry name" value="PGBD-like_sf"/>
</dbReference>
<sequence>MNIDYRWVQTRLKVLGFNPGPIDGVRGPRTDAAVVEFKRSIGFRSRPFIGPLTLAALTETPKEEQERQTVPWMAEAAKIRGLHEQRNTAQLRKWFDKSVSWIDPRDIPWCGAFTATCFRKWRPDIALPENPLGARNWQHWGKASDPVFGSCLVFWRISKHHWAGHVGFYHGEDDTHFHVLGGNQSNAVTVTRVAKSRLLSARWPDGEPVTGRRVFLTSKGVPITTNEA</sequence>
<organism evidence="2 3">
    <name type="scientific">Aliisedimentitalea scapharcae</name>
    <dbReference type="NCBI Taxonomy" id="1524259"/>
    <lineage>
        <taxon>Bacteria</taxon>
        <taxon>Pseudomonadati</taxon>
        <taxon>Pseudomonadota</taxon>
        <taxon>Alphaproteobacteria</taxon>
        <taxon>Rhodobacterales</taxon>
        <taxon>Roseobacteraceae</taxon>
        <taxon>Aliisedimentitalea</taxon>
    </lineage>
</organism>
<dbReference type="Proteomes" id="UP001623232">
    <property type="component" value="Chromosome"/>
</dbReference>
<name>A0ABZ2XW02_9RHOB</name>
<evidence type="ECO:0000259" key="1">
    <source>
        <dbReference type="Pfam" id="PF01471"/>
    </source>
</evidence>
<dbReference type="SUPFAM" id="SSF47090">
    <property type="entry name" value="PGBD-like"/>
    <property type="match status" value="1"/>
</dbReference>
<dbReference type="Pfam" id="PF01471">
    <property type="entry name" value="PG_binding_1"/>
    <property type="match status" value="1"/>
</dbReference>
<gene>
    <name evidence="2" type="ORF">QEZ52_00225</name>
</gene>
<feature type="domain" description="Peptidoglycan binding-like" evidence="1">
    <location>
        <begin position="4"/>
        <end position="42"/>
    </location>
</feature>
<evidence type="ECO:0000313" key="2">
    <source>
        <dbReference type="EMBL" id="WZK89009.1"/>
    </source>
</evidence>
<dbReference type="Gene3D" id="1.10.101.10">
    <property type="entry name" value="PGBD-like superfamily/PGBD"/>
    <property type="match status" value="1"/>
</dbReference>
<dbReference type="InterPro" id="IPR036366">
    <property type="entry name" value="PGBDSf"/>
</dbReference>
<accession>A0ABZ2XW02</accession>